<dbReference type="AlphaFoldDB" id="A0A1W6CUZ1"/>
<dbReference type="Proteomes" id="UP000193017">
    <property type="component" value="Chromosome"/>
</dbReference>
<dbReference type="RefSeq" id="WP_085376760.1">
    <property type="nucleotide sequence ID" value="NZ_CP020612.1"/>
</dbReference>
<accession>A0A1W6CUZ1</accession>
<reference evidence="1 2" key="1">
    <citation type="submission" date="2017-03" db="EMBL/GenBank/DDBJ databases">
        <title>Genome sequence of Paracoccus contaminans isolated from a water microcosm.</title>
        <authorList>
            <person name="Aurass P."/>
            <person name="Karste S."/>
            <person name="Trost E."/>
            <person name="Glaeser S.P."/>
            <person name="Kaempfer P."/>
            <person name="Flieger A."/>
        </authorList>
    </citation>
    <scope>NUCLEOTIDE SEQUENCE [LARGE SCALE GENOMIC DNA]</scope>
    <source>
        <strain evidence="2">RKI 16-01929T\LMG 29738T\CCM 8701T\CIP 111112T</strain>
    </source>
</reference>
<proteinExistence type="predicted"/>
<dbReference type="EMBL" id="CP020612">
    <property type="protein sequence ID" value="ARJ68645.1"/>
    <property type="molecule type" value="Genomic_DNA"/>
</dbReference>
<sequence length="76" mass="8304">MNRSPGWHRDHFHDPHRAVRTDRVQLPLTDSPEMLVVLGRVLAKVGDRADTGSWLADTAVTAIAAPPGMVEPVVGR</sequence>
<organism evidence="1 2">
    <name type="scientific">Paracoccus contaminans</name>
    <dbReference type="NCBI Taxonomy" id="1945662"/>
    <lineage>
        <taxon>Bacteria</taxon>
        <taxon>Pseudomonadati</taxon>
        <taxon>Pseudomonadota</taxon>
        <taxon>Alphaproteobacteria</taxon>
        <taxon>Rhodobacterales</taxon>
        <taxon>Paracoccaceae</taxon>
        <taxon>Paracoccus</taxon>
    </lineage>
</organism>
<name>A0A1W6CUZ1_9RHOB</name>
<dbReference type="KEGG" id="pcon:B0A89_02325"/>
<gene>
    <name evidence="1" type="ORF">B0A89_02325</name>
</gene>
<keyword evidence="2" id="KW-1185">Reference proteome</keyword>
<evidence type="ECO:0000313" key="1">
    <source>
        <dbReference type="EMBL" id="ARJ68645.1"/>
    </source>
</evidence>
<evidence type="ECO:0000313" key="2">
    <source>
        <dbReference type="Proteomes" id="UP000193017"/>
    </source>
</evidence>
<protein>
    <submittedName>
        <fullName evidence="1">Uncharacterized protein</fullName>
    </submittedName>
</protein>